<gene>
    <name evidence="2" type="ORF">STAS_15902</name>
</gene>
<dbReference type="InterPro" id="IPR012340">
    <property type="entry name" value="NA-bd_OB-fold"/>
</dbReference>
<evidence type="ECO:0000313" key="2">
    <source>
        <dbReference type="EMBL" id="GER39290.1"/>
    </source>
</evidence>
<dbReference type="Gene3D" id="2.40.50.140">
    <property type="entry name" value="Nucleic acid-binding proteins"/>
    <property type="match status" value="1"/>
</dbReference>
<dbReference type="SUPFAM" id="SSF50249">
    <property type="entry name" value="Nucleic acid-binding proteins"/>
    <property type="match status" value="1"/>
</dbReference>
<keyword evidence="3" id="KW-1185">Reference proteome</keyword>
<dbReference type="GO" id="GO:0003677">
    <property type="term" value="F:DNA binding"/>
    <property type="evidence" value="ECO:0007669"/>
    <property type="project" value="UniProtKB-KW"/>
</dbReference>
<proteinExistence type="predicted"/>
<accession>A0A5A7Q2E9</accession>
<comment type="caution">
    <text evidence="2">The sequence shown here is derived from an EMBL/GenBank/DDBJ whole genome shotgun (WGS) entry which is preliminary data.</text>
</comment>
<sequence length="326" mass="36973">MAKAWGNIKQVTRTNMPMLKLRVVRVFQRTNEYSSYKNILEIVFHDIEGGQITGIVRAVNIPTFKDEFEEEKVQVTSSKDITRPIAGENIPDIVEFRNRAAVGPLKRARLISKRDVIVKSELQELADGDIVVSDVDSLCYTAGGNDIWVCATVESIIDEWWYHSCRRCTSKMEEVHGHYKIQFGVQDSSALATLIAWNNECEPIIGRPCDALRREIMQKVRIRQNRRNFNGAESAFSVVRMIADENLVSKYSQWITEKEDCIGEEEVSTPVKSLKGKEKVGETSNTKKKLMEIIEDEAGFVAQSATADKGKAKVTEQDDEMKDNFD</sequence>
<feature type="compositionally biased region" description="Basic and acidic residues" evidence="1">
    <location>
        <begin position="308"/>
        <end position="326"/>
    </location>
</feature>
<dbReference type="OrthoDB" id="914072at2759"/>
<reference evidence="3" key="1">
    <citation type="journal article" date="2019" name="Curr. Biol.">
        <title>Genome Sequence of Striga asiatica Provides Insight into the Evolution of Plant Parasitism.</title>
        <authorList>
            <person name="Yoshida S."/>
            <person name="Kim S."/>
            <person name="Wafula E.K."/>
            <person name="Tanskanen J."/>
            <person name="Kim Y.M."/>
            <person name="Honaas L."/>
            <person name="Yang Z."/>
            <person name="Spallek T."/>
            <person name="Conn C.E."/>
            <person name="Ichihashi Y."/>
            <person name="Cheong K."/>
            <person name="Cui S."/>
            <person name="Der J.P."/>
            <person name="Gundlach H."/>
            <person name="Jiao Y."/>
            <person name="Hori C."/>
            <person name="Ishida J.K."/>
            <person name="Kasahara H."/>
            <person name="Kiba T."/>
            <person name="Kim M.S."/>
            <person name="Koo N."/>
            <person name="Laohavisit A."/>
            <person name="Lee Y.H."/>
            <person name="Lumba S."/>
            <person name="McCourt P."/>
            <person name="Mortimer J.C."/>
            <person name="Mutuku J.M."/>
            <person name="Nomura T."/>
            <person name="Sasaki-Sekimoto Y."/>
            <person name="Seto Y."/>
            <person name="Wang Y."/>
            <person name="Wakatake T."/>
            <person name="Sakakibara H."/>
            <person name="Demura T."/>
            <person name="Yamaguchi S."/>
            <person name="Yoneyama K."/>
            <person name="Manabe R.I."/>
            <person name="Nelson D.C."/>
            <person name="Schulman A.H."/>
            <person name="Timko M.P."/>
            <person name="dePamphilis C.W."/>
            <person name="Choi D."/>
            <person name="Shirasu K."/>
        </authorList>
    </citation>
    <scope>NUCLEOTIDE SEQUENCE [LARGE SCALE GENOMIC DNA]</scope>
    <source>
        <strain evidence="3">cv. UVA1</strain>
    </source>
</reference>
<dbReference type="Proteomes" id="UP000325081">
    <property type="component" value="Unassembled WGS sequence"/>
</dbReference>
<evidence type="ECO:0000256" key="1">
    <source>
        <dbReference type="SAM" id="MobiDB-lite"/>
    </source>
</evidence>
<dbReference type="EMBL" id="BKCP01005627">
    <property type="protein sequence ID" value="GER39290.1"/>
    <property type="molecule type" value="Genomic_DNA"/>
</dbReference>
<name>A0A5A7Q2E9_STRAF</name>
<keyword evidence="2" id="KW-0238">DNA-binding</keyword>
<evidence type="ECO:0000313" key="3">
    <source>
        <dbReference type="Proteomes" id="UP000325081"/>
    </source>
</evidence>
<dbReference type="AlphaFoldDB" id="A0A5A7Q2E9"/>
<feature type="region of interest" description="Disordered" evidence="1">
    <location>
        <begin position="305"/>
        <end position="326"/>
    </location>
</feature>
<protein>
    <submittedName>
        <fullName evidence="2">Replication protein A 70 kDa DNA-binding subunit A</fullName>
    </submittedName>
</protein>
<organism evidence="2 3">
    <name type="scientific">Striga asiatica</name>
    <name type="common">Asiatic witchweed</name>
    <name type="synonym">Buchnera asiatica</name>
    <dbReference type="NCBI Taxonomy" id="4170"/>
    <lineage>
        <taxon>Eukaryota</taxon>
        <taxon>Viridiplantae</taxon>
        <taxon>Streptophyta</taxon>
        <taxon>Embryophyta</taxon>
        <taxon>Tracheophyta</taxon>
        <taxon>Spermatophyta</taxon>
        <taxon>Magnoliopsida</taxon>
        <taxon>eudicotyledons</taxon>
        <taxon>Gunneridae</taxon>
        <taxon>Pentapetalae</taxon>
        <taxon>asterids</taxon>
        <taxon>lamiids</taxon>
        <taxon>Lamiales</taxon>
        <taxon>Orobanchaceae</taxon>
        <taxon>Buchnereae</taxon>
        <taxon>Striga</taxon>
    </lineage>
</organism>